<organism evidence="2 3">
    <name type="scientific">Candidatus Nitrobium versatile</name>
    <dbReference type="NCBI Taxonomy" id="2884831"/>
    <lineage>
        <taxon>Bacteria</taxon>
        <taxon>Pseudomonadati</taxon>
        <taxon>Nitrospirota</taxon>
        <taxon>Nitrospiria</taxon>
        <taxon>Nitrospirales</taxon>
        <taxon>Nitrospiraceae</taxon>
        <taxon>Candidatus Nitrobium</taxon>
    </lineage>
</organism>
<evidence type="ECO:0000313" key="2">
    <source>
        <dbReference type="EMBL" id="MBZ0155629.1"/>
    </source>
</evidence>
<evidence type="ECO:0000256" key="1">
    <source>
        <dbReference type="SAM" id="SignalP"/>
    </source>
</evidence>
<dbReference type="AlphaFoldDB" id="A0A953LZI6"/>
<feature type="signal peptide" evidence="1">
    <location>
        <begin position="1"/>
        <end position="23"/>
    </location>
</feature>
<name>A0A953LZI6_9BACT</name>
<gene>
    <name evidence="2" type="ORF">K8I29_05350</name>
</gene>
<evidence type="ECO:0000313" key="3">
    <source>
        <dbReference type="Proteomes" id="UP000705867"/>
    </source>
</evidence>
<reference evidence="2" key="1">
    <citation type="journal article" date="2021" name="bioRxiv">
        <title>Unraveling nitrogen, sulfur and carbon metabolic pathways and microbial community transcriptional responses to substrate deprivation and toxicity stresses in a bioreactor mimicking anoxic brackish coastal sediment conditions.</title>
        <authorList>
            <person name="Martins P.D."/>
            <person name="Echeveste M.J."/>
            <person name="Arshad A."/>
            <person name="Kurth J."/>
            <person name="Ouboter H."/>
            <person name="Jetten M.S.M."/>
            <person name="Welte C.U."/>
        </authorList>
    </citation>
    <scope>NUCLEOTIDE SEQUENCE</scope>
    <source>
        <strain evidence="2">MAG_39</strain>
    </source>
</reference>
<protein>
    <submittedName>
        <fullName evidence="2">Uncharacterized protein</fullName>
    </submittedName>
</protein>
<feature type="chain" id="PRO_5036992103" evidence="1">
    <location>
        <begin position="24"/>
        <end position="150"/>
    </location>
</feature>
<accession>A0A953LZI6</accession>
<sequence length="150" mass="16055">MKRYPMTLVLLLSLMFIAVVAWAAGEQTINLKEGPDGKGAKGSAVIKDVEGTARGAEQKEITISASGLQPDSVYTVWFVNEKPKMDMAGVGTGDFSFKSDSQGRGSYTASVPASELQKWSLLEVALHPDGNPKNMDNIKIALKADLKQPG</sequence>
<dbReference type="EMBL" id="JAIOIV010000040">
    <property type="protein sequence ID" value="MBZ0155629.1"/>
    <property type="molecule type" value="Genomic_DNA"/>
</dbReference>
<keyword evidence="1" id="KW-0732">Signal</keyword>
<reference evidence="2" key="2">
    <citation type="submission" date="2021-08" db="EMBL/GenBank/DDBJ databases">
        <authorList>
            <person name="Dalcin Martins P."/>
        </authorList>
    </citation>
    <scope>NUCLEOTIDE SEQUENCE</scope>
    <source>
        <strain evidence="2">MAG_39</strain>
    </source>
</reference>
<proteinExistence type="predicted"/>
<comment type="caution">
    <text evidence="2">The sequence shown here is derived from an EMBL/GenBank/DDBJ whole genome shotgun (WGS) entry which is preliminary data.</text>
</comment>
<dbReference type="Proteomes" id="UP000705867">
    <property type="component" value="Unassembled WGS sequence"/>
</dbReference>